<sequence length="330" mass="38111">MTALLLDSAARLRRRAEHDRRCECDRDTLETPWKAEMCQILHARTRVEKRALLDEFLFAHEAAIARVLKRAQHISHLDYRDKDLVFSYFGDALMRMLETRWRAKSEPGTSPIFNYSRNLPTILEAETRYWIREDRRKGLLNGTAGVPGDSSHDRRAKLVKRSRELFEAEYARTPSDVELVDFHNTRMHATRKDAARQSVLITIRGLGSLRSIPLEDPSLFSEDRLAWRDVPDEAASERTERIRSIVAECARRDAEREAARIRAPKRQPVMMASVARAFFAHHGEGEFPTRKELVAELGVTEPAGRREIGSHLNEILAISRRRFADYRNAQ</sequence>
<reference evidence="1 2" key="1">
    <citation type="submission" date="2021-03" db="EMBL/GenBank/DDBJ databases">
        <title>Sequencing the genomes of 1000 actinobacteria strains.</title>
        <authorList>
            <person name="Klenk H.-P."/>
        </authorList>
    </citation>
    <scope>NUCLEOTIDE SEQUENCE [LARGE SCALE GENOMIC DNA]</scope>
    <source>
        <strain evidence="1 2">DSM 14566</strain>
    </source>
</reference>
<accession>A0ABS4X7F6</accession>
<comment type="caution">
    <text evidence="1">The sequence shown here is derived from an EMBL/GenBank/DDBJ whole genome shotgun (WGS) entry which is preliminary data.</text>
</comment>
<evidence type="ECO:0000313" key="2">
    <source>
        <dbReference type="Proteomes" id="UP001519290"/>
    </source>
</evidence>
<name>A0ABS4X7F6_9MICO</name>
<organism evidence="1 2">
    <name type="scientific">Brachybacterium sacelli</name>
    <dbReference type="NCBI Taxonomy" id="173364"/>
    <lineage>
        <taxon>Bacteria</taxon>
        <taxon>Bacillati</taxon>
        <taxon>Actinomycetota</taxon>
        <taxon>Actinomycetes</taxon>
        <taxon>Micrococcales</taxon>
        <taxon>Dermabacteraceae</taxon>
        <taxon>Brachybacterium</taxon>
    </lineage>
</organism>
<dbReference type="Proteomes" id="UP001519290">
    <property type="component" value="Unassembled WGS sequence"/>
</dbReference>
<keyword evidence="2" id="KW-1185">Reference proteome</keyword>
<proteinExistence type="predicted"/>
<protein>
    <submittedName>
        <fullName evidence="1">Uncharacterized protein</fullName>
    </submittedName>
</protein>
<dbReference type="EMBL" id="JAGIOD010000002">
    <property type="protein sequence ID" value="MBP2384412.1"/>
    <property type="molecule type" value="Genomic_DNA"/>
</dbReference>
<dbReference type="RefSeq" id="WP_209905256.1">
    <property type="nucleotide sequence ID" value="NZ_BAAAJW010000013.1"/>
</dbReference>
<gene>
    <name evidence="1" type="ORF">JOF43_004401</name>
</gene>
<evidence type="ECO:0000313" key="1">
    <source>
        <dbReference type="EMBL" id="MBP2384412.1"/>
    </source>
</evidence>